<dbReference type="Pfam" id="PF00015">
    <property type="entry name" value="MCPsignal"/>
    <property type="match status" value="1"/>
</dbReference>
<dbReference type="EMBL" id="JAGKSQ010000001">
    <property type="protein sequence ID" value="MBP3950227.1"/>
    <property type="molecule type" value="Genomic_DNA"/>
</dbReference>
<dbReference type="GO" id="GO:0006935">
    <property type="term" value="P:chemotaxis"/>
    <property type="evidence" value="ECO:0007669"/>
    <property type="project" value="InterPro"/>
</dbReference>
<dbReference type="PROSITE" id="PS50111">
    <property type="entry name" value="CHEMOTAXIS_TRANSDUC_2"/>
    <property type="match status" value="1"/>
</dbReference>
<evidence type="ECO:0000259" key="9">
    <source>
        <dbReference type="PROSITE" id="PS50111"/>
    </source>
</evidence>
<dbReference type="InterPro" id="IPR024478">
    <property type="entry name" value="HlyB_4HB_MCP"/>
</dbReference>
<sequence>MKMTISKKLFLGFFSVLSILAITVTVGYYQIASVDSSYSNLINVQAKKVILIKELNIEIKEQQSRLRGYLVVNDETALNAFSESHTDFLELSQELQGIVTDPKAVTLLEEVNQLSGEYQQYAATIIELKRNNQTEEYTNLVATQGRDISNRFDEKALEFSDFQDAELNQVSKETSDRVASVKLFVLILGVIGLIAGVVIALYIGRIISKPVIKLAEGAKEIAAGNLMIDDIKVKNSDEIGDLAQSFNDMKTNLKSVIQQVNSTSELVAASAEELTASSEQTTKATEQVANTMQEVSSGVEKQVQSVEETSQTVSEMSIGVNEVANQTMDVSNAAMAASEKALDGGRVIKTAVNQMHSINQSVSGLEAIVKELGDRSSHIGNIVEVIGGIAAQTNLLALNASIEAARAGDHGRGFAVVADEVRKLAEQSADSAQQISQLISAIQEETHKALTSMEDTSKEVEEGIGVINSAGQSFDEIQLSVDGVTQQIQGISSAVQQMAAGSEQIAQSMEVITGVAESSASGTQEVAAANEEQLASMEEIASSANALSAMAEELQELISKFKVN</sequence>
<dbReference type="GO" id="GO:0007165">
    <property type="term" value="P:signal transduction"/>
    <property type="evidence" value="ECO:0007669"/>
    <property type="project" value="UniProtKB-KW"/>
</dbReference>
<dbReference type="SUPFAM" id="SSF58104">
    <property type="entry name" value="Methyl-accepting chemotaxis protein (MCP) signaling domain"/>
    <property type="match status" value="1"/>
</dbReference>
<dbReference type="SMART" id="SM00304">
    <property type="entry name" value="HAMP"/>
    <property type="match status" value="1"/>
</dbReference>
<name>A0A940WTM8_9BACI</name>
<gene>
    <name evidence="11" type="ORF">J7W16_03710</name>
</gene>
<keyword evidence="4 6" id="KW-0807">Transducer</keyword>
<accession>A0A940WTM8</accession>
<dbReference type="RefSeq" id="WP_210595834.1">
    <property type="nucleotide sequence ID" value="NZ_JAGKSQ010000001.1"/>
</dbReference>
<dbReference type="PANTHER" id="PTHR32089:SF112">
    <property type="entry name" value="LYSOZYME-LIKE PROTEIN-RELATED"/>
    <property type="match status" value="1"/>
</dbReference>
<comment type="caution">
    <text evidence="11">The sequence shown here is derived from an EMBL/GenBank/DDBJ whole genome shotgun (WGS) entry which is preliminary data.</text>
</comment>
<dbReference type="AlphaFoldDB" id="A0A940WTM8"/>
<keyword evidence="7" id="KW-0175">Coiled coil</keyword>
<dbReference type="InterPro" id="IPR004090">
    <property type="entry name" value="Chemotax_Me-accpt_rcpt"/>
</dbReference>
<evidence type="ECO:0000256" key="6">
    <source>
        <dbReference type="PROSITE-ProRule" id="PRU00284"/>
    </source>
</evidence>
<feature type="coiled-coil region" evidence="7">
    <location>
        <begin position="537"/>
        <end position="564"/>
    </location>
</feature>
<evidence type="ECO:0000256" key="2">
    <source>
        <dbReference type="ARBA" id="ARBA00022475"/>
    </source>
</evidence>
<dbReference type="Pfam" id="PF00672">
    <property type="entry name" value="HAMP"/>
    <property type="match status" value="1"/>
</dbReference>
<organism evidence="11 12">
    <name type="scientific">Halalkalibacter suaedae</name>
    <dbReference type="NCBI Taxonomy" id="2822140"/>
    <lineage>
        <taxon>Bacteria</taxon>
        <taxon>Bacillati</taxon>
        <taxon>Bacillota</taxon>
        <taxon>Bacilli</taxon>
        <taxon>Bacillales</taxon>
        <taxon>Bacillaceae</taxon>
        <taxon>Halalkalibacter</taxon>
    </lineage>
</organism>
<dbReference type="SMART" id="SM00283">
    <property type="entry name" value="MA"/>
    <property type="match status" value="1"/>
</dbReference>
<dbReference type="Pfam" id="PF12729">
    <property type="entry name" value="4HB_MCP_1"/>
    <property type="match status" value="1"/>
</dbReference>
<dbReference type="InterPro" id="IPR003660">
    <property type="entry name" value="HAMP_dom"/>
</dbReference>
<keyword evidence="12" id="KW-1185">Reference proteome</keyword>
<dbReference type="Proteomes" id="UP000678228">
    <property type="component" value="Unassembled WGS sequence"/>
</dbReference>
<feature type="domain" description="HAMP" evidence="10">
    <location>
        <begin position="205"/>
        <end position="258"/>
    </location>
</feature>
<dbReference type="CDD" id="cd06225">
    <property type="entry name" value="HAMP"/>
    <property type="match status" value="1"/>
</dbReference>
<keyword evidence="2" id="KW-1003">Cell membrane</keyword>
<protein>
    <submittedName>
        <fullName evidence="11">HAMP domain-containing protein</fullName>
    </submittedName>
</protein>
<dbReference type="CDD" id="cd11386">
    <property type="entry name" value="MCP_signal"/>
    <property type="match status" value="1"/>
</dbReference>
<feature type="domain" description="Methyl-accepting transducer" evidence="9">
    <location>
        <begin position="277"/>
        <end position="513"/>
    </location>
</feature>
<evidence type="ECO:0000256" key="5">
    <source>
        <dbReference type="ARBA" id="ARBA00029447"/>
    </source>
</evidence>
<evidence type="ECO:0000313" key="12">
    <source>
        <dbReference type="Proteomes" id="UP000678228"/>
    </source>
</evidence>
<comment type="subcellular location">
    <subcellularLocation>
        <location evidence="1">Cell membrane</location>
    </subcellularLocation>
</comment>
<evidence type="ECO:0000256" key="8">
    <source>
        <dbReference type="SAM" id="Phobius"/>
    </source>
</evidence>
<reference evidence="11" key="1">
    <citation type="submission" date="2021-03" db="EMBL/GenBank/DDBJ databases">
        <title>Bacillus suaedae sp. nov., isolated from Suaeda aralocaspica.</title>
        <authorList>
            <person name="Lei R.F.R."/>
        </authorList>
    </citation>
    <scope>NUCLEOTIDE SEQUENCE</scope>
    <source>
        <strain evidence="11">YZJH907-2</strain>
    </source>
</reference>
<dbReference type="GO" id="GO:0004888">
    <property type="term" value="F:transmembrane signaling receptor activity"/>
    <property type="evidence" value="ECO:0007669"/>
    <property type="project" value="InterPro"/>
</dbReference>
<evidence type="ECO:0000256" key="4">
    <source>
        <dbReference type="ARBA" id="ARBA00023224"/>
    </source>
</evidence>
<dbReference type="PROSITE" id="PS50885">
    <property type="entry name" value="HAMP"/>
    <property type="match status" value="1"/>
</dbReference>
<dbReference type="InterPro" id="IPR004089">
    <property type="entry name" value="MCPsignal_dom"/>
</dbReference>
<keyword evidence="8" id="KW-0812">Transmembrane</keyword>
<dbReference type="Gene3D" id="1.10.287.950">
    <property type="entry name" value="Methyl-accepting chemotaxis protein"/>
    <property type="match status" value="1"/>
</dbReference>
<evidence type="ECO:0000259" key="10">
    <source>
        <dbReference type="PROSITE" id="PS50885"/>
    </source>
</evidence>
<evidence type="ECO:0000256" key="1">
    <source>
        <dbReference type="ARBA" id="ARBA00004236"/>
    </source>
</evidence>
<keyword evidence="3 8" id="KW-0472">Membrane</keyword>
<dbReference type="GO" id="GO:0005886">
    <property type="term" value="C:plasma membrane"/>
    <property type="evidence" value="ECO:0007669"/>
    <property type="project" value="UniProtKB-SubCell"/>
</dbReference>
<keyword evidence="8" id="KW-1133">Transmembrane helix</keyword>
<comment type="similarity">
    <text evidence="5">Belongs to the methyl-accepting chemotaxis (MCP) protein family.</text>
</comment>
<evidence type="ECO:0000256" key="3">
    <source>
        <dbReference type="ARBA" id="ARBA00023136"/>
    </source>
</evidence>
<evidence type="ECO:0000313" key="11">
    <source>
        <dbReference type="EMBL" id="MBP3950227.1"/>
    </source>
</evidence>
<feature type="transmembrane region" description="Helical" evidence="8">
    <location>
        <begin position="183"/>
        <end position="203"/>
    </location>
</feature>
<dbReference type="PRINTS" id="PR00260">
    <property type="entry name" value="CHEMTRNSDUCR"/>
</dbReference>
<evidence type="ECO:0000256" key="7">
    <source>
        <dbReference type="SAM" id="Coils"/>
    </source>
</evidence>
<proteinExistence type="inferred from homology"/>
<dbReference type="Gene3D" id="6.10.340.10">
    <property type="match status" value="1"/>
</dbReference>
<dbReference type="PANTHER" id="PTHR32089">
    <property type="entry name" value="METHYL-ACCEPTING CHEMOTAXIS PROTEIN MCPB"/>
    <property type="match status" value="1"/>
</dbReference>